<name>A0A2S0KMM6_9FIRM</name>
<evidence type="ECO:0000256" key="2">
    <source>
        <dbReference type="ARBA" id="ARBA00023315"/>
    </source>
</evidence>
<keyword evidence="5" id="KW-1185">Reference proteome</keyword>
<dbReference type="GO" id="GO:0016746">
    <property type="term" value="F:acyltransferase activity"/>
    <property type="evidence" value="ECO:0007669"/>
    <property type="project" value="UniProtKB-KW"/>
</dbReference>
<dbReference type="AlphaFoldDB" id="A0A2S0KMM6"/>
<dbReference type="Gene3D" id="2.160.10.10">
    <property type="entry name" value="Hexapeptide repeat proteins"/>
    <property type="match status" value="1"/>
</dbReference>
<dbReference type="PANTHER" id="PTHR43584">
    <property type="entry name" value="NUCLEOTIDYL TRANSFERASE"/>
    <property type="match status" value="1"/>
</dbReference>
<dbReference type="Pfam" id="PF25087">
    <property type="entry name" value="GMPPB_C"/>
    <property type="match status" value="1"/>
</dbReference>
<evidence type="ECO:0000259" key="3">
    <source>
        <dbReference type="Pfam" id="PF25087"/>
    </source>
</evidence>
<keyword evidence="2" id="KW-0012">Acyltransferase</keyword>
<protein>
    <submittedName>
        <fullName evidence="4">UDP-N-acetylglucosamine pyrophosphorylase</fullName>
    </submittedName>
</protein>
<evidence type="ECO:0000313" key="4">
    <source>
        <dbReference type="EMBL" id="AVM42249.1"/>
    </source>
</evidence>
<organism evidence="4 5">
    <name type="scientific">Fastidiosipila sanguinis</name>
    <dbReference type="NCBI Taxonomy" id="236753"/>
    <lineage>
        <taxon>Bacteria</taxon>
        <taxon>Bacillati</taxon>
        <taxon>Bacillota</taxon>
        <taxon>Clostridia</taxon>
        <taxon>Eubacteriales</taxon>
        <taxon>Oscillospiraceae</taxon>
        <taxon>Fastidiosipila</taxon>
    </lineage>
</organism>
<dbReference type="InterPro" id="IPR056729">
    <property type="entry name" value="GMPPB_C"/>
</dbReference>
<evidence type="ECO:0000313" key="5">
    <source>
        <dbReference type="Proteomes" id="UP000237947"/>
    </source>
</evidence>
<feature type="domain" description="Mannose-1-phosphate guanyltransferase C-terminal" evidence="3">
    <location>
        <begin position="72"/>
        <end position="144"/>
    </location>
</feature>
<reference evidence="5" key="1">
    <citation type="submission" date="2018-02" db="EMBL/GenBank/DDBJ databases">
        <authorList>
            <person name="Holder M.E."/>
            <person name="Ajami N.J."/>
            <person name="Petrosino J.F."/>
        </authorList>
    </citation>
    <scope>NUCLEOTIDE SEQUENCE [LARGE SCALE GENOMIC DNA]</scope>
    <source>
        <strain evidence="5">CCUG 47711</strain>
    </source>
</reference>
<sequence length="225" mass="25190">MNNKKYFYDNFMRANNQIIDEFLNEYDYIWKAVPNIYKLIPEIAKKLDDNFIEIQTGVFVEKTAKISQKAAIIGPCIIDAGAEIRPNAYIRENVYIGKSTIIGNSSEIKNSIILDNAEIPHFNYVGDSILGNFAHLGAGAIISNFRQDRNNIKIRLNDNIVIDSGIQKLGAILSDHVEIGSNAVINPGTIIGKNSRIYPLTQTRGEIPANHILKNDNKLYPIVSK</sequence>
<dbReference type="InterPro" id="IPR011004">
    <property type="entry name" value="Trimer_LpxA-like_sf"/>
</dbReference>
<dbReference type="InterPro" id="IPR050065">
    <property type="entry name" value="GlmU-like"/>
</dbReference>
<keyword evidence="1" id="KW-0808">Transferase</keyword>
<dbReference type="PANTHER" id="PTHR43584:SF8">
    <property type="entry name" value="N-ACETYLMURAMATE ALPHA-1-PHOSPHATE URIDYLYLTRANSFERASE"/>
    <property type="match status" value="1"/>
</dbReference>
<dbReference type="EMBL" id="CP027226">
    <property type="protein sequence ID" value="AVM42249.1"/>
    <property type="molecule type" value="Genomic_DNA"/>
</dbReference>
<dbReference type="SUPFAM" id="SSF51161">
    <property type="entry name" value="Trimeric LpxA-like enzymes"/>
    <property type="match status" value="1"/>
</dbReference>
<dbReference type="OrthoDB" id="9779868at2"/>
<accession>A0A2S0KMM6</accession>
<dbReference type="KEGG" id="fsa:C5Q98_02925"/>
<dbReference type="RefSeq" id="WP_106012233.1">
    <property type="nucleotide sequence ID" value="NZ_CP027226.1"/>
</dbReference>
<dbReference type="GO" id="GO:0016779">
    <property type="term" value="F:nucleotidyltransferase activity"/>
    <property type="evidence" value="ECO:0007669"/>
    <property type="project" value="UniProtKB-ARBA"/>
</dbReference>
<gene>
    <name evidence="4" type="ORF">C5Q98_02925</name>
</gene>
<proteinExistence type="predicted"/>
<evidence type="ECO:0000256" key="1">
    <source>
        <dbReference type="ARBA" id="ARBA00022679"/>
    </source>
</evidence>
<dbReference type="Proteomes" id="UP000237947">
    <property type="component" value="Chromosome"/>
</dbReference>